<gene>
    <name evidence="8" type="ORF">IX83_04450</name>
</gene>
<dbReference type="Pfam" id="PF01145">
    <property type="entry name" value="Band_7"/>
    <property type="match status" value="1"/>
</dbReference>
<evidence type="ECO:0000256" key="4">
    <source>
        <dbReference type="ARBA" id="ARBA00022989"/>
    </source>
</evidence>
<keyword evidence="4" id="KW-1133">Transmembrane helix</keyword>
<dbReference type="Gene3D" id="3.30.479.30">
    <property type="entry name" value="Band 7 domain"/>
    <property type="match status" value="1"/>
</dbReference>
<keyword evidence="5" id="KW-0472">Membrane</keyword>
<name>A0A077DER6_9BURK</name>
<dbReference type="PANTHER" id="PTHR42911:SF1">
    <property type="entry name" value="MODULATOR OF FTSH PROTEASE HFLC"/>
    <property type="match status" value="1"/>
</dbReference>
<reference evidence="8 9" key="1">
    <citation type="journal article" date="2014" name="BMC Genomics">
        <title>A genomic perspective on a new bacterial genus and species from the Alcaligenaceae family, Basilea psittacipulmonis.</title>
        <authorList>
            <person name="Whiteson K.L."/>
            <person name="Hernandez D."/>
            <person name="Lazarevic V."/>
            <person name="Gaia N."/>
            <person name="Farinelli L."/>
            <person name="Francois P."/>
            <person name="Pilo P."/>
            <person name="Frey J."/>
            <person name="Schrenzel J."/>
        </authorList>
    </citation>
    <scope>NUCLEOTIDE SEQUENCE [LARGE SCALE GENOMIC DNA]</scope>
    <source>
        <strain evidence="8 9">DSM 24701</strain>
    </source>
</reference>
<evidence type="ECO:0000313" key="9">
    <source>
        <dbReference type="Proteomes" id="UP000028945"/>
    </source>
</evidence>
<dbReference type="STRING" id="1072685.IX83_04450"/>
<evidence type="ECO:0000313" key="8">
    <source>
        <dbReference type="EMBL" id="AIL32656.1"/>
    </source>
</evidence>
<dbReference type="PIRSF" id="PIRSF005651">
    <property type="entry name" value="HflC"/>
    <property type="match status" value="1"/>
</dbReference>
<dbReference type="PROSITE" id="PS51257">
    <property type="entry name" value="PROKAR_LIPOPROTEIN"/>
    <property type="match status" value="1"/>
</dbReference>
<evidence type="ECO:0000259" key="7">
    <source>
        <dbReference type="SMART" id="SM00244"/>
    </source>
</evidence>
<accession>A0A077DER6</accession>
<dbReference type="NCBIfam" id="TIGR01932">
    <property type="entry name" value="hflC"/>
    <property type="match status" value="1"/>
</dbReference>
<dbReference type="RefSeq" id="WP_038499621.1">
    <property type="nucleotide sequence ID" value="NZ_AFWK01000022.1"/>
</dbReference>
<dbReference type="PANTHER" id="PTHR42911">
    <property type="entry name" value="MODULATOR OF FTSH PROTEASE HFLC"/>
    <property type="match status" value="1"/>
</dbReference>
<dbReference type="SMART" id="SM00244">
    <property type="entry name" value="PHB"/>
    <property type="match status" value="1"/>
</dbReference>
<dbReference type="InterPro" id="IPR010200">
    <property type="entry name" value="HflC"/>
</dbReference>
<evidence type="ECO:0000256" key="3">
    <source>
        <dbReference type="ARBA" id="ARBA00022692"/>
    </source>
</evidence>
<dbReference type="CDD" id="cd03405">
    <property type="entry name" value="SPFH_HflC"/>
    <property type="match status" value="1"/>
</dbReference>
<dbReference type="Proteomes" id="UP000028945">
    <property type="component" value="Chromosome"/>
</dbReference>
<evidence type="ECO:0000256" key="1">
    <source>
        <dbReference type="ARBA" id="ARBA00004167"/>
    </source>
</evidence>
<dbReference type="GO" id="GO:0016020">
    <property type="term" value="C:membrane"/>
    <property type="evidence" value="ECO:0007669"/>
    <property type="project" value="UniProtKB-SubCell"/>
</dbReference>
<comment type="similarity">
    <text evidence="2 6">Belongs to the band 7/mec-2 family. HflC subfamily.</text>
</comment>
<dbReference type="OrthoDB" id="9812991at2"/>
<dbReference type="HOGENOM" id="CLU_059167_3_0_4"/>
<organism evidence="8 9">
    <name type="scientific">Basilea psittacipulmonis DSM 24701</name>
    <dbReference type="NCBI Taxonomy" id="1072685"/>
    <lineage>
        <taxon>Bacteria</taxon>
        <taxon>Pseudomonadati</taxon>
        <taxon>Pseudomonadota</taxon>
        <taxon>Betaproteobacteria</taxon>
        <taxon>Burkholderiales</taxon>
        <taxon>Alcaligenaceae</taxon>
        <taxon>Basilea</taxon>
    </lineage>
</organism>
<evidence type="ECO:0000256" key="6">
    <source>
        <dbReference type="PIRNR" id="PIRNR005651"/>
    </source>
</evidence>
<evidence type="ECO:0000256" key="2">
    <source>
        <dbReference type="ARBA" id="ARBA00007862"/>
    </source>
</evidence>
<dbReference type="AlphaFoldDB" id="A0A077DER6"/>
<dbReference type="EMBL" id="CP009238">
    <property type="protein sequence ID" value="AIL32656.1"/>
    <property type="molecule type" value="Genomic_DNA"/>
</dbReference>
<proteinExistence type="inferred from homology"/>
<dbReference type="InterPro" id="IPR001107">
    <property type="entry name" value="Band_7"/>
</dbReference>
<evidence type="ECO:0000256" key="5">
    <source>
        <dbReference type="ARBA" id="ARBA00023136"/>
    </source>
</evidence>
<dbReference type="KEGG" id="bpsi:IX83_04450"/>
<comment type="function">
    <text evidence="6">HflC and HflK could regulate a protease.</text>
</comment>
<keyword evidence="9" id="KW-1185">Reference proteome</keyword>
<protein>
    <recommendedName>
        <fullName evidence="6">Protein HflC</fullName>
    </recommendedName>
</protein>
<comment type="subcellular location">
    <subcellularLocation>
        <location evidence="1">Membrane</location>
        <topology evidence="1">Single-pass membrane protein</topology>
    </subcellularLocation>
</comment>
<feature type="domain" description="Band 7" evidence="7">
    <location>
        <begin position="21"/>
        <end position="186"/>
    </location>
</feature>
<keyword evidence="3" id="KW-0812">Transmembrane</keyword>
<dbReference type="InterPro" id="IPR036013">
    <property type="entry name" value="Band_7/SPFH_dom_sf"/>
</dbReference>
<sequence length="291" mass="33566">MNKKLLALLLLIIVAVFVMVSCLFTVPETRYALVFKFGQWQRTVSEPGLHWKLPTPFENVVYLDRRIQTIESRDTERIQTSEKKNLIIDSYIKWRIVDPLKYYTSFGSSDYSAQSRLGALIRDALNASVNTRTVRAVIAQERDVVMAEILKTMEERARPFGIQVVDVRLKRIEFSAEVSDSVYARMRAERKQEANNLRATGYAESEKIRAEADRKVQEILAEATAKSQEIRGQGDATAASIYANAYNKDLEFFKLYRSLEAYKESFKQPNDMIVVDPESEFFNFFHQSQSK</sequence>
<dbReference type="SUPFAM" id="SSF117892">
    <property type="entry name" value="Band 7/SPFH domain"/>
    <property type="match status" value="1"/>
</dbReference>
<dbReference type="eggNOG" id="COG0330">
    <property type="taxonomic scope" value="Bacteria"/>
</dbReference>